<evidence type="ECO:0000256" key="6">
    <source>
        <dbReference type="SAM" id="Phobius"/>
    </source>
</evidence>
<dbReference type="InterPro" id="IPR029787">
    <property type="entry name" value="Nucleotide_cyclase"/>
</dbReference>
<dbReference type="InterPro" id="IPR000014">
    <property type="entry name" value="PAS"/>
</dbReference>
<keyword evidence="2" id="KW-1003">Cell membrane</keyword>
<dbReference type="PANTHER" id="PTHR44757">
    <property type="entry name" value="DIGUANYLATE CYCLASE DGCP"/>
    <property type="match status" value="1"/>
</dbReference>
<dbReference type="PROSITE" id="PS50113">
    <property type="entry name" value="PAC"/>
    <property type="match status" value="4"/>
</dbReference>
<dbReference type="InterPro" id="IPR000700">
    <property type="entry name" value="PAS-assoc_C"/>
</dbReference>
<dbReference type="NCBIfam" id="TIGR00254">
    <property type="entry name" value="GGDEF"/>
    <property type="match status" value="1"/>
</dbReference>
<evidence type="ECO:0000256" key="5">
    <source>
        <dbReference type="ARBA" id="ARBA00023136"/>
    </source>
</evidence>
<dbReference type="InterPro" id="IPR013767">
    <property type="entry name" value="PAS_fold"/>
</dbReference>
<keyword evidence="11" id="KW-1185">Reference proteome</keyword>
<dbReference type="PROSITE" id="PS50112">
    <property type="entry name" value="PAS"/>
    <property type="match status" value="3"/>
</dbReference>
<dbReference type="InterPro" id="IPR001610">
    <property type="entry name" value="PAC"/>
</dbReference>
<evidence type="ECO:0000313" key="11">
    <source>
        <dbReference type="Proteomes" id="UP000776276"/>
    </source>
</evidence>
<accession>A0ABS6BJT3</accession>
<dbReference type="PROSITE" id="PS50887">
    <property type="entry name" value="GGDEF"/>
    <property type="match status" value="1"/>
</dbReference>
<dbReference type="InterPro" id="IPR007895">
    <property type="entry name" value="MASE1"/>
</dbReference>
<dbReference type="SMART" id="SM00086">
    <property type="entry name" value="PAC"/>
    <property type="match status" value="4"/>
</dbReference>
<feature type="domain" description="PAS" evidence="7">
    <location>
        <begin position="275"/>
        <end position="345"/>
    </location>
</feature>
<dbReference type="Gene3D" id="2.10.70.100">
    <property type="match status" value="1"/>
</dbReference>
<dbReference type="CDD" id="cd01949">
    <property type="entry name" value="GGDEF"/>
    <property type="match status" value="1"/>
</dbReference>
<feature type="transmembrane region" description="Helical" evidence="6">
    <location>
        <begin position="12"/>
        <end position="29"/>
    </location>
</feature>
<keyword evidence="5 6" id="KW-0472">Membrane</keyword>
<sequence length="960" mass="103742">MATLMLTGGVDGVAALWPANAVLITAIIRLPRERRIPYLLLCTLASAAANHQAQLPATAVLGFTVANIAEAALAATLFDRLCPARHLVTTLRHLGAFSIAAVLSAATSATVAAVAAATAIRDLSGFWVSWFTTDTLGMFMIVPPGLMIIALLQRDPQVRVRRGPIEVTAVLAAVLAVNLVVFALPPYPLTFLPLAALLLATARLGPLGTTVSLLITAVVGSLLTAAGKGPLAPIADTAEAVLLFQFYLVILFAASLPIASLLASQRETITETDRSERFHRSIIDRTHALFFETDAEGRWTFLSPAWTELTGTPVAEAIGASFEAIIHPDDHAKGLGLIERLRATDDGEEAIDVRYRAADGSWRWVAVRATRLADKAGAFTGLFGTLIDIDDRVTAEQARSESERLYRLLADNSNDMIFRVGLDGVRTYASPACRTVLGWEPEELIGRQALDTIHPDDRTVTRAAASSLLDGVAAPTAIYRQRRRDGAYVWLEATYRLVRDPETGAPKEFVSTVRDISRRQEAELEAVETAARLNENYRLLMMTEAMAHVGHWRLDNVTKDLFWSDEVFRIYGVPAGSPVSLDMAQAALHPDDRETMRGLLEAGAGYVQAARIIRPDGEERHIATQGQPDIAPDGTVIGMFGVIQDITDQAKAEAKLRESEAQYRLLAEHASDIIFRLDAEGRYLYVSPATEALTGYAPEEMIGQRPSDYAHAEDVPKVRETLKSLHLAGGGQCVVSYRRRRKDGSWQWLEASARLATSVDGAAEIVGIARDISDRKRFEAELLNAREAAERAAHEARQIAATDELTGLASRRMFMGRLVGEVTAAAATATPLSVALLDVDHFKLVNDRYGHAVGDRVLRAIAATATRAVRGHDVIGRIGGEEFAILMPRTTAEAAALVGERLRLAVEASGEEHPELPRVTVSIGIASLVDGSDAASLLAAADYALYTAKAEGRNLLRLAS</sequence>
<feature type="transmembrane region" description="Helical" evidence="6">
    <location>
        <begin position="164"/>
        <end position="184"/>
    </location>
</feature>
<feature type="transmembrane region" description="Helical" evidence="6">
    <location>
        <begin position="59"/>
        <end position="82"/>
    </location>
</feature>
<reference evidence="10 11" key="1">
    <citation type="submission" date="2021-06" db="EMBL/GenBank/DDBJ databases">
        <title>Sphingomonas sp. XMGL2, whole genome shotgun sequencing project.</title>
        <authorList>
            <person name="Zhao G."/>
            <person name="Shen L."/>
        </authorList>
    </citation>
    <scope>NUCLEOTIDE SEQUENCE [LARGE SCALE GENOMIC DNA]</scope>
    <source>
        <strain evidence="10 11">XMGL2</strain>
    </source>
</reference>
<dbReference type="Gene3D" id="3.30.450.20">
    <property type="entry name" value="PAS domain"/>
    <property type="match status" value="4"/>
</dbReference>
<comment type="caution">
    <text evidence="10">The sequence shown here is derived from an EMBL/GenBank/DDBJ whole genome shotgun (WGS) entry which is preliminary data.</text>
</comment>
<dbReference type="InterPro" id="IPR043128">
    <property type="entry name" value="Rev_trsase/Diguanyl_cyclase"/>
</dbReference>
<proteinExistence type="predicted"/>
<organism evidence="10 11">
    <name type="scientific">Sphingomonas quercus</name>
    <dbReference type="NCBI Taxonomy" id="2842451"/>
    <lineage>
        <taxon>Bacteria</taxon>
        <taxon>Pseudomonadati</taxon>
        <taxon>Pseudomonadota</taxon>
        <taxon>Alphaproteobacteria</taxon>
        <taxon>Sphingomonadales</taxon>
        <taxon>Sphingomonadaceae</taxon>
        <taxon>Sphingomonas</taxon>
    </lineage>
</organism>
<feature type="domain" description="PAC" evidence="8">
    <location>
        <begin position="349"/>
        <end position="401"/>
    </location>
</feature>
<feature type="transmembrane region" description="Helical" evidence="6">
    <location>
        <begin position="238"/>
        <end position="263"/>
    </location>
</feature>
<dbReference type="SUPFAM" id="SSF55073">
    <property type="entry name" value="Nucleotide cyclase"/>
    <property type="match status" value="1"/>
</dbReference>
<evidence type="ECO:0000259" key="9">
    <source>
        <dbReference type="PROSITE" id="PS50887"/>
    </source>
</evidence>
<keyword evidence="4 6" id="KW-1133">Transmembrane helix</keyword>
<feature type="domain" description="PAS" evidence="7">
    <location>
        <begin position="659"/>
        <end position="729"/>
    </location>
</feature>
<dbReference type="InterPro" id="IPR052155">
    <property type="entry name" value="Biofilm_reg_signaling"/>
</dbReference>
<feature type="domain" description="PAC" evidence="8">
    <location>
        <begin position="606"/>
        <end position="658"/>
    </location>
</feature>
<protein>
    <submittedName>
        <fullName evidence="10">PAS domain S-box protein</fullName>
    </submittedName>
</protein>
<dbReference type="InterPro" id="IPR035965">
    <property type="entry name" value="PAS-like_dom_sf"/>
</dbReference>
<dbReference type="SMART" id="SM00267">
    <property type="entry name" value="GGDEF"/>
    <property type="match status" value="1"/>
</dbReference>
<evidence type="ECO:0000256" key="4">
    <source>
        <dbReference type="ARBA" id="ARBA00022989"/>
    </source>
</evidence>
<dbReference type="InterPro" id="IPR013655">
    <property type="entry name" value="PAS_fold_3"/>
</dbReference>
<dbReference type="PANTHER" id="PTHR44757:SF2">
    <property type="entry name" value="BIOFILM ARCHITECTURE MAINTENANCE PROTEIN MBAA"/>
    <property type="match status" value="1"/>
</dbReference>
<dbReference type="Pfam" id="PF05231">
    <property type="entry name" value="MASE1"/>
    <property type="match status" value="1"/>
</dbReference>
<evidence type="ECO:0000313" key="10">
    <source>
        <dbReference type="EMBL" id="MBU3078548.1"/>
    </source>
</evidence>
<dbReference type="EMBL" id="JAHKRT010000006">
    <property type="protein sequence ID" value="MBU3078548.1"/>
    <property type="molecule type" value="Genomic_DNA"/>
</dbReference>
<evidence type="ECO:0000256" key="3">
    <source>
        <dbReference type="ARBA" id="ARBA00022692"/>
    </source>
</evidence>
<feature type="domain" description="GGDEF" evidence="9">
    <location>
        <begin position="830"/>
        <end position="960"/>
    </location>
</feature>
<evidence type="ECO:0000256" key="2">
    <source>
        <dbReference type="ARBA" id="ARBA00022475"/>
    </source>
</evidence>
<dbReference type="InterPro" id="IPR000160">
    <property type="entry name" value="GGDEF_dom"/>
</dbReference>
<feature type="domain" description="PAS" evidence="7">
    <location>
        <begin position="402"/>
        <end position="472"/>
    </location>
</feature>
<feature type="transmembrane region" description="Helical" evidence="6">
    <location>
        <begin position="204"/>
        <end position="226"/>
    </location>
</feature>
<dbReference type="Proteomes" id="UP000776276">
    <property type="component" value="Unassembled WGS sequence"/>
</dbReference>
<keyword evidence="3 6" id="KW-0812">Transmembrane</keyword>
<dbReference type="Pfam" id="PF00990">
    <property type="entry name" value="GGDEF"/>
    <property type="match status" value="1"/>
</dbReference>
<evidence type="ECO:0000259" key="8">
    <source>
        <dbReference type="PROSITE" id="PS50113"/>
    </source>
</evidence>
<dbReference type="SMART" id="SM00091">
    <property type="entry name" value="PAS"/>
    <property type="match status" value="4"/>
</dbReference>
<dbReference type="SUPFAM" id="SSF55785">
    <property type="entry name" value="PYP-like sensor domain (PAS domain)"/>
    <property type="match status" value="4"/>
</dbReference>
<dbReference type="Gene3D" id="3.30.70.270">
    <property type="match status" value="1"/>
</dbReference>
<evidence type="ECO:0000256" key="1">
    <source>
        <dbReference type="ARBA" id="ARBA00004651"/>
    </source>
</evidence>
<feature type="domain" description="PAC" evidence="8">
    <location>
        <begin position="733"/>
        <end position="784"/>
    </location>
</feature>
<dbReference type="NCBIfam" id="TIGR00229">
    <property type="entry name" value="sensory_box"/>
    <property type="match status" value="4"/>
</dbReference>
<feature type="transmembrane region" description="Helical" evidence="6">
    <location>
        <begin position="94"/>
        <end position="120"/>
    </location>
</feature>
<gene>
    <name evidence="10" type="ORF">KOF26_11780</name>
</gene>
<name>A0ABS6BJT3_9SPHN</name>
<dbReference type="Pfam" id="PF08447">
    <property type="entry name" value="PAS_3"/>
    <property type="match status" value="3"/>
</dbReference>
<feature type="transmembrane region" description="Helical" evidence="6">
    <location>
        <begin position="126"/>
        <end position="152"/>
    </location>
</feature>
<feature type="domain" description="PAC" evidence="8">
    <location>
        <begin position="475"/>
        <end position="528"/>
    </location>
</feature>
<dbReference type="Pfam" id="PF00989">
    <property type="entry name" value="PAS"/>
    <property type="match status" value="1"/>
</dbReference>
<comment type="subcellular location">
    <subcellularLocation>
        <location evidence="1">Cell membrane</location>
        <topology evidence="1">Multi-pass membrane protein</topology>
    </subcellularLocation>
</comment>
<dbReference type="CDD" id="cd00130">
    <property type="entry name" value="PAS"/>
    <property type="match status" value="4"/>
</dbReference>
<evidence type="ECO:0000259" key="7">
    <source>
        <dbReference type="PROSITE" id="PS50112"/>
    </source>
</evidence>